<dbReference type="Proteomes" id="UP000267606">
    <property type="component" value="Unassembled WGS sequence"/>
</dbReference>
<dbReference type="AlphaFoldDB" id="A0A183I0B2"/>
<evidence type="ECO:0000313" key="2">
    <source>
        <dbReference type="Proteomes" id="UP000267606"/>
    </source>
</evidence>
<organism evidence="3">
    <name type="scientific">Onchocerca flexuosa</name>
    <dbReference type="NCBI Taxonomy" id="387005"/>
    <lineage>
        <taxon>Eukaryota</taxon>
        <taxon>Metazoa</taxon>
        <taxon>Ecdysozoa</taxon>
        <taxon>Nematoda</taxon>
        <taxon>Chromadorea</taxon>
        <taxon>Rhabditida</taxon>
        <taxon>Spirurina</taxon>
        <taxon>Spiruromorpha</taxon>
        <taxon>Filarioidea</taxon>
        <taxon>Onchocercidae</taxon>
        <taxon>Onchocerca</taxon>
    </lineage>
</organism>
<accession>A0A183I0B2</accession>
<dbReference type="WBParaSite" id="OFLC_0001317501-mRNA-1">
    <property type="protein sequence ID" value="OFLC_0001317501-mRNA-1"/>
    <property type="gene ID" value="OFLC_0001317501"/>
</dbReference>
<gene>
    <name evidence="1" type="ORF">OFLC_LOCUS13174</name>
</gene>
<sequence>MMNCRQGSAFRLLPTLSSSMFPQILPLLRGPSISSEIPRYWRPPPPFNSFSWEVNKKSLPNIAVVSDLSIHPQFVE</sequence>
<keyword evidence="2" id="KW-1185">Reference proteome</keyword>
<dbReference type="EMBL" id="UZAJ01040072">
    <property type="protein sequence ID" value="VDP13082.1"/>
    <property type="molecule type" value="Genomic_DNA"/>
</dbReference>
<evidence type="ECO:0000313" key="3">
    <source>
        <dbReference type="WBParaSite" id="OFLC_0001317501-mRNA-1"/>
    </source>
</evidence>
<evidence type="ECO:0000313" key="1">
    <source>
        <dbReference type="EMBL" id="VDP13082.1"/>
    </source>
</evidence>
<protein>
    <submittedName>
        <fullName evidence="3">Secreted protein</fullName>
    </submittedName>
</protein>
<reference evidence="3" key="1">
    <citation type="submission" date="2016-06" db="UniProtKB">
        <authorList>
            <consortium name="WormBaseParasite"/>
        </authorList>
    </citation>
    <scope>IDENTIFICATION</scope>
</reference>
<proteinExistence type="predicted"/>
<name>A0A183I0B2_9BILA</name>
<reference evidence="1 2" key="2">
    <citation type="submission" date="2018-11" db="EMBL/GenBank/DDBJ databases">
        <authorList>
            <consortium name="Pathogen Informatics"/>
        </authorList>
    </citation>
    <scope>NUCLEOTIDE SEQUENCE [LARGE SCALE GENOMIC DNA]</scope>
</reference>